<sequence>MIQDFRHDALATFHGLPVFVFDFADAADLEGGGLPADVEAWAWRVGVSDFEGPNGDEVWELFLASVDTTRIKALTLAAWYPDEAGIGWPEWHEKVIAAAGRFPNLEALFVADIPSEMSEVSWIEQADPGPLLAAFPGLVEFGVRGTGDLSMKPLVHERLRELTVQTGGLPPEIVRVLGESSLPALTGLDLYLGTSRYGGGATADDLAPILSGATFPNLRHLGLRNAEDTDNLAAAVAHAPVVAQLESLDLSLGMLGDEGAAALLAGQPLTHLRTLILRHHFLSDEMISRLWEALPDTEVDVDEQNAPGTAGERYIAVSE</sequence>
<keyword evidence="2" id="KW-1185">Reference proteome</keyword>
<dbReference type="Proteomes" id="UP001499854">
    <property type="component" value="Unassembled WGS sequence"/>
</dbReference>
<dbReference type="RefSeq" id="WP_344657625.1">
    <property type="nucleotide sequence ID" value="NZ_BAAAQM010000015.1"/>
</dbReference>
<evidence type="ECO:0000313" key="1">
    <source>
        <dbReference type="EMBL" id="GAA1969400.1"/>
    </source>
</evidence>
<comment type="caution">
    <text evidence="1">The sequence shown here is derived from an EMBL/GenBank/DDBJ whole genome shotgun (WGS) entry which is preliminary data.</text>
</comment>
<name>A0ABP5CV06_9ACTN</name>
<gene>
    <name evidence="1" type="ORF">GCM10009838_30070</name>
</gene>
<dbReference type="NCBIfam" id="NF038076">
    <property type="entry name" value="fam_STM4015"/>
    <property type="match status" value="1"/>
</dbReference>
<evidence type="ECO:0008006" key="3">
    <source>
        <dbReference type="Google" id="ProtNLM"/>
    </source>
</evidence>
<protein>
    <recommendedName>
        <fullName evidence="3">Cytoplasmic protein</fullName>
    </recommendedName>
</protein>
<accession>A0ABP5CV06</accession>
<reference evidence="2" key="1">
    <citation type="journal article" date="2019" name="Int. J. Syst. Evol. Microbiol.">
        <title>The Global Catalogue of Microorganisms (GCM) 10K type strain sequencing project: providing services to taxonomists for standard genome sequencing and annotation.</title>
        <authorList>
            <consortium name="The Broad Institute Genomics Platform"/>
            <consortium name="The Broad Institute Genome Sequencing Center for Infectious Disease"/>
            <person name="Wu L."/>
            <person name="Ma J."/>
        </authorList>
    </citation>
    <scope>NUCLEOTIDE SEQUENCE [LARGE SCALE GENOMIC DNA]</scope>
    <source>
        <strain evidence="2">JCM 16013</strain>
    </source>
</reference>
<dbReference type="InterPro" id="IPR047722">
    <property type="entry name" value="STM4015-like"/>
</dbReference>
<proteinExistence type="predicted"/>
<dbReference type="InterPro" id="IPR032675">
    <property type="entry name" value="LRR_dom_sf"/>
</dbReference>
<dbReference type="Gene3D" id="3.80.10.10">
    <property type="entry name" value="Ribonuclease Inhibitor"/>
    <property type="match status" value="1"/>
</dbReference>
<evidence type="ECO:0000313" key="2">
    <source>
        <dbReference type="Proteomes" id="UP001499854"/>
    </source>
</evidence>
<dbReference type="SUPFAM" id="SSF52047">
    <property type="entry name" value="RNI-like"/>
    <property type="match status" value="1"/>
</dbReference>
<dbReference type="EMBL" id="BAAAQM010000015">
    <property type="protein sequence ID" value="GAA1969400.1"/>
    <property type="molecule type" value="Genomic_DNA"/>
</dbReference>
<organism evidence="1 2">
    <name type="scientific">Catenulispora subtropica</name>
    <dbReference type="NCBI Taxonomy" id="450798"/>
    <lineage>
        <taxon>Bacteria</taxon>
        <taxon>Bacillati</taxon>
        <taxon>Actinomycetota</taxon>
        <taxon>Actinomycetes</taxon>
        <taxon>Catenulisporales</taxon>
        <taxon>Catenulisporaceae</taxon>
        <taxon>Catenulispora</taxon>
    </lineage>
</organism>